<reference evidence="1 2" key="1">
    <citation type="journal article" date="2016" name="Nat. Commun.">
        <title>Thousands of microbial genomes shed light on interconnected biogeochemical processes in an aquifer system.</title>
        <authorList>
            <person name="Anantharaman K."/>
            <person name="Brown C.T."/>
            <person name="Hug L.A."/>
            <person name="Sharon I."/>
            <person name="Castelle C.J."/>
            <person name="Probst A.J."/>
            <person name="Thomas B.C."/>
            <person name="Singh A."/>
            <person name="Wilkins M.J."/>
            <person name="Karaoz U."/>
            <person name="Brodie E.L."/>
            <person name="Williams K.H."/>
            <person name="Hubbard S.S."/>
            <person name="Banfield J.F."/>
        </authorList>
    </citation>
    <scope>NUCLEOTIDE SEQUENCE [LARGE SCALE GENOMIC DNA]</scope>
</reference>
<dbReference type="EMBL" id="MFKH01000004">
    <property type="protein sequence ID" value="OGG37712.1"/>
    <property type="molecule type" value="Genomic_DNA"/>
</dbReference>
<proteinExistence type="predicted"/>
<dbReference type="STRING" id="1798468.A2110_01445"/>
<accession>A0A1F6BLS5</accession>
<name>A0A1F6BLS5_9BACT</name>
<evidence type="ECO:0000313" key="2">
    <source>
        <dbReference type="Proteomes" id="UP000176273"/>
    </source>
</evidence>
<gene>
    <name evidence="1" type="ORF">A2110_01445</name>
</gene>
<evidence type="ECO:0000313" key="1">
    <source>
        <dbReference type="EMBL" id="OGG37712.1"/>
    </source>
</evidence>
<organism evidence="1 2">
    <name type="scientific">Candidatus Jorgensenbacteria bacterium GWA1_54_12</name>
    <dbReference type="NCBI Taxonomy" id="1798468"/>
    <lineage>
        <taxon>Bacteria</taxon>
        <taxon>Candidatus Joergenseniibacteriota</taxon>
    </lineage>
</organism>
<dbReference type="AlphaFoldDB" id="A0A1F6BLS5"/>
<sequence length="271" mass="31683">MKGLKIEAGASREVTVLFLALNVFGYDDENNSRGMNVMRKRARKELKRSVFKNTYIYLHRAMRVYSPWTLLHTVISQKRRNSKNSRNFFTEFNRFSQEPVVRQLSQDVREIQLASAKILLPLLKQELQNFISLLGNPPKEVKKIVLIANPLDAYWRGYQVRENGTVYLVVGPGAKHDNGTLVRHELLHLFANRIQLPRSFIVHLSQRLIKQGYGSARVLKEEYIVRALDLFYRSVILKKDISQMLNRERRDLPRIREALTLVAQKIEKGRR</sequence>
<comment type="caution">
    <text evidence="1">The sequence shown here is derived from an EMBL/GenBank/DDBJ whole genome shotgun (WGS) entry which is preliminary data.</text>
</comment>
<protein>
    <submittedName>
        <fullName evidence="1">Uncharacterized protein</fullName>
    </submittedName>
</protein>
<dbReference type="Proteomes" id="UP000176273">
    <property type="component" value="Unassembled WGS sequence"/>
</dbReference>